<dbReference type="Pfam" id="PF00194">
    <property type="entry name" value="Carb_anhydrase"/>
    <property type="match status" value="1"/>
</dbReference>
<dbReference type="Proteomes" id="UP000231279">
    <property type="component" value="Unassembled WGS sequence"/>
</dbReference>
<feature type="chain" id="PRO_5013762338" evidence="1">
    <location>
        <begin position="27"/>
        <end position="118"/>
    </location>
</feature>
<comment type="caution">
    <text evidence="3">The sequence shown here is derived from an EMBL/GenBank/DDBJ whole genome shotgun (WGS) entry which is preliminary data.</text>
</comment>
<dbReference type="STRING" id="429701.A0A2G9G034"/>
<keyword evidence="4" id="KW-1185">Reference proteome</keyword>
<dbReference type="InterPro" id="IPR001148">
    <property type="entry name" value="CA_dom"/>
</dbReference>
<accession>A0A2G9G034</accession>
<feature type="signal peptide" evidence="1">
    <location>
        <begin position="1"/>
        <end position="26"/>
    </location>
</feature>
<evidence type="ECO:0000313" key="4">
    <source>
        <dbReference type="Proteomes" id="UP000231279"/>
    </source>
</evidence>
<dbReference type="Gene3D" id="3.10.200.10">
    <property type="entry name" value="Alpha carbonic anhydrase"/>
    <property type="match status" value="1"/>
</dbReference>
<dbReference type="PANTHER" id="PTHR18952">
    <property type="entry name" value="CARBONIC ANHYDRASE"/>
    <property type="match status" value="1"/>
</dbReference>
<dbReference type="AlphaFoldDB" id="A0A2G9G034"/>
<dbReference type="SUPFAM" id="SSF51069">
    <property type="entry name" value="Carbonic anhydrase"/>
    <property type="match status" value="1"/>
</dbReference>
<keyword evidence="3" id="KW-0456">Lyase</keyword>
<dbReference type="EMBL" id="NKXS01008200">
    <property type="protein sequence ID" value="PIM98647.1"/>
    <property type="molecule type" value="Genomic_DNA"/>
</dbReference>
<dbReference type="InterPro" id="IPR036398">
    <property type="entry name" value="CA_dom_sf"/>
</dbReference>
<reference evidence="4" key="1">
    <citation type="journal article" date="2018" name="Gigascience">
        <title>Genome assembly of the Pink Ipe (Handroanthus impetiginosus, Bignoniaceae), a highly valued, ecologically keystone Neotropical timber forest tree.</title>
        <authorList>
            <person name="Silva-Junior O.B."/>
            <person name="Grattapaglia D."/>
            <person name="Novaes E."/>
            <person name="Collevatti R.G."/>
        </authorList>
    </citation>
    <scope>NUCLEOTIDE SEQUENCE [LARGE SCALE GENOMIC DNA]</scope>
    <source>
        <strain evidence="4">cv. UFG-1</strain>
    </source>
</reference>
<sequence>MKVLYSQWPLAVVLVLVISFACLARAQEVDDERGFSYDENSENGPSNWGNIRPEWRECNTGRMQSPIDLLNERVQIVSDLGRLKRNYKPSNATLINRGHDMMLRWTGNAGHININGTL</sequence>
<organism evidence="3 4">
    <name type="scientific">Handroanthus impetiginosus</name>
    <dbReference type="NCBI Taxonomy" id="429701"/>
    <lineage>
        <taxon>Eukaryota</taxon>
        <taxon>Viridiplantae</taxon>
        <taxon>Streptophyta</taxon>
        <taxon>Embryophyta</taxon>
        <taxon>Tracheophyta</taxon>
        <taxon>Spermatophyta</taxon>
        <taxon>Magnoliopsida</taxon>
        <taxon>eudicotyledons</taxon>
        <taxon>Gunneridae</taxon>
        <taxon>Pentapetalae</taxon>
        <taxon>asterids</taxon>
        <taxon>lamiids</taxon>
        <taxon>Lamiales</taxon>
        <taxon>Bignoniaceae</taxon>
        <taxon>Crescentiina</taxon>
        <taxon>Tabebuia alliance</taxon>
        <taxon>Handroanthus</taxon>
    </lineage>
</organism>
<dbReference type="EC" id="4.2.1.1" evidence="3"/>
<dbReference type="PROSITE" id="PS51144">
    <property type="entry name" value="ALPHA_CA_2"/>
    <property type="match status" value="1"/>
</dbReference>
<dbReference type="InterPro" id="IPR023561">
    <property type="entry name" value="Carbonic_anhydrase_a-class"/>
</dbReference>
<dbReference type="GO" id="GO:0008270">
    <property type="term" value="F:zinc ion binding"/>
    <property type="evidence" value="ECO:0007669"/>
    <property type="project" value="InterPro"/>
</dbReference>
<evidence type="ECO:0000259" key="2">
    <source>
        <dbReference type="PROSITE" id="PS51144"/>
    </source>
</evidence>
<keyword evidence="1" id="KW-0732">Signal</keyword>
<protein>
    <submittedName>
        <fullName evidence="3">Carbonate dehydratase</fullName>
        <ecNumber evidence="3">4.2.1.1</ecNumber>
    </submittedName>
</protein>
<dbReference type="GO" id="GO:0006730">
    <property type="term" value="P:one-carbon metabolic process"/>
    <property type="evidence" value="ECO:0007669"/>
    <property type="project" value="TreeGrafter"/>
</dbReference>
<dbReference type="PANTHER" id="PTHR18952:SF208">
    <property type="entry name" value="CARBONIC ANHYDRASE XA-RELATED"/>
    <property type="match status" value="1"/>
</dbReference>
<dbReference type="PROSITE" id="PS51257">
    <property type="entry name" value="PROKAR_LIPOPROTEIN"/>
    <property type="match status" value="1"/>
</dbReference>
<evidence type="ECO:0000313" key="3">
    <source>
        <dbReference type="EMBL" id="PIM98647.1"/>
    </source>
</evidence>
<feature type="domain" description="Alpha-carbonic anhydrase" evidence="2">
    <location>
        <begin position="33"/>
        <end position="118"/>
    </location>
</feature>
<gene>
    <name evidence="3" type="ORF">CDL12_28868</name>
</gene>
<dbReference type="OrthoDB" id="1713166at2759"/>
<dbReference type="GO" id="GO:0004089">
    <property type="term" value="F:carbonate dehydratase activity"/>
    <property type="evidence" value="ECO:0007669"/>
    <property type="project" value="UniProtKB-EC"/>
</dbReference>
<name>A0A2G9G034_9LAMI</name>
<evidence type="ECO:0000256" key="1">
    <source>
        <dbReference type="SAM" id="SignalP"/>
    </source>
</evidence>
<proteinExistence type="predicted"/>